<feature type="binding site" evidence="8">
    <location>
        <position position="172"/>
    </location>
    <ligand>
        <name>Zn(2+)</name>
        <dbReference type="ChEBI" id="CHEBI:29105"/>
        <label>1</label>
    </ligand>
</feature>
<dbReference type="OrthoDB" id="9772053at2"/>
<dbReference type="InterPro" id="IPR051464">
    <property type="entry name" value="Peptidase_M42_aminopept"/>
</dbReference>
<comment type="similarity">
    <text evidence="1 6">Belongs to the peptidase M42 family.</text>
</comment>
<dbReference type="Proteomes" id="UP000235589">
    <property type="component" value="Chromosome"/>
</dbReference>
<dbReference type="AlphaFoldDB" id="A0A2K9P1X4"/>
<dbReference type="GO" id="GO:0004177">
    <property type="term" value="F:aminopeptidase activity"/>
    <property type="evidence" value="ECO:0007669"/>
    <property type="project" value="UniProtKB-UniRule"/>
</dbReference>
<feature type="binding site" evidence="8">
    <location>
        <position position="172"/>
    </location>
    <ligand>
        <name>Zn(2+)</name>
        <dbReference type="ChEBI" id="CHEBI:29105"/>
        <label>2</label>
    </ligand>
</feature>
<dbReference type="PIRSF" id="PIRSF001123">
    <property type="entry name" value="PepA_GA"/>
    <property type="match status" value="1"/>
</dbReference>
<feature type="binding site" evidence="8">
    <location>
        <position position="227"/>
    </location>
    <ligand>
        <name>Zn(2+)</name>
        <dbReference type="ChEBI" id="CHEBI:29105"/>
        <label>1</label>
    </ligand>
</feature>
<evidence type="ECO:0000256" key="5">
    <source>
        <dbReference type="ARBA" id="ARBA00022801"/>
    </source>
</evidence>
<dbReference type="GO" id="GO:0046872">
    <property type="term" value="F:metal ion binding"/>
    <property type="evidence" value="ECO:0007669"/>
    <property type="project" value="UniProtKB-UniRule"/>
</dbReference>
<dbReference type="Gene3D" id="2.40.30.40">
    <property type="entry name" value="Peptidase M42, domain 2"/>
    <property type="match status" value="1"/>
</dbReference>
<dbReference type="Pfam" id="PF05343">
    <property type="entry name" value="Peptidase_M42"/>
    <property type="match status" value="1"/>
</dbReference>
<dbReference type="InterPro" id="IPR023367">
    <property type="entry name" value="Peptidase_M42_dom2"/>
</dbReference>
<keyword evidence="5" id="KW-0378">Hydrolase</keyword>
<protein>
    <submittedName>
        <fullName evidence="9">Peptidase M42 family protein</fullName>
    </submittedName>
</protein>
<feature type="binding site" evidence="8">
    <location>
        <position position="68"/>
    </location>
    <ligand>
        <name>Zn(2+)</name>
        <dbReference type="ChEBI" id="CHEBI:29105"/>
        <label>1</label>
    </ligand>
</feature>
<evidence type="ECO:0000256" key="3">
    <source>
        <dbReference type="ARBA" id="ARBA00022670"/>
    </source>
</evidence>
<accession>A0A2K9P1X4</accession>
<dbReference type="Gene3D" id="3.40.630.10">
    <property type="entry name" value="Zn peptidases"/>
    <property type="match status" value="1"/>
</dbReference>
<dbReference type="EMBL" id="CP020991">
    <property type="protein sequence ID" value="AUO18578.1"/>
    <property type="molecule type" value="Genomic_DNA"/>
</dbReference>
<evidence type="ECO:0000313" key="9">
    <source>
        <dbReference type="EMBL" id="AUO18578.1"/>
    </source>
</evidence>
<gene>
    <name evidence="9" type="ORF">B9O19_00394</name>
</gene>
<dbReference type="GO" id="GO:0006508">
    <property type="term" value="P:proteolysis"/>
    <property type="evidence" value="ECO:0007669"/>
    <property type="project" value="UniProtKB-KW"/>
</dbReference>
<feature type="binding site" evidence="8">
    <location>
        <position position="205"/>
    </location>
    <ligand>
        <name>Zn(2+)</name>
        <dbReference type="ChEBI" id="CHEBI:29105"/>
        <label>2</label>
    </ligand>
</feature>
<comment type="cofactor">
    <cofactor evidence="8">
        <name>a divalent metal cation</name>
        <dbReference type="ChEBI" id="CHEBI:60240"/>
    </cofactor>
    <text evidence="8">Binds 2 divalent metal cations per subunit.</text>
</comment>
<keyword evidence="4 8" id="KW-0479">Metal-binding</keyword>
<reference evidence="9 10" key="1">
    <citation type="submission" date="2017-04" db="EMBL/GenBank/DDBJ databases">
        <title>Monoglobus pectinilyticus 14 draft genome.</title>
        <authorList>
            <person name="Kim C."/>
            <person name="Rosendale D.I."/>
            <person name="Kelly W.J."/>
            <person name="Tannock G.W."/>
            <person name="Patchett M.L."/>
            <person name="Jordens J.Z."/>
        </authorList>
    </citation>
    <scope>NUCLEOTIDE SEQUENCE [LARGE SCALE GENOMIC DNA]</scope>
    <source>
        <strain evidence="9 10">14</strain>
    </source>
</reference>
<dbReference type="SUPFAM" id="SSF53187">
    <property type="entry name" value="Zn-dependent exopeptidases"/>
    <property type="match status" value="1"/>
</dbReference>
<dbReference type="GeneID" id="98061822"/>
<dbReference type="PANTHER" id="PTHR32481">
    <property type="entry name" value="AMINOPEPTIDASE"/>
    <property type="match status" value="1"/>
</dbReference>
<keyword evidence="2" id="KW-0031">Aminopeptidase</keyword>
<feature type="binding site" evidence="8">
    <location>
        <position position="312"/>
    </location>
    <ligand>
        <name>Zn(2+)</name>
        <dbReference type="ChEBI" id="CHEBI:29105"/>
        <label>2</label>
    </ligand>
</feature>
<evidence type="ECO:0000313" key="10">
    <source>
        <dbReference type="Proteomes" id="UP000235589"/>
    </source>
</evidence>
<feature type="active site" description="Proton acceptor" evidence="7">
    <location>
        <position position="204"/>
    </location>
</feature>
<proteinExistence type="inferred from homology"/>
<dbReference type="InterPro" id="IPR008007">
    <property type="entry name" value="Peptidase_M42"/>
</dbReference>
<evidence type="ECO:0000256" key="6">
    <source>
        <dbReference type="PIRNR" id="PIRNR001123"/>
    </source>
</evidence>
<evidence type="ECO:0000256" key="2">
    <source>
        <dbReference type="ARBA" id="ARBA00022438"/>
    </source>
</evidence>
<dbReference type="PANTHER" id="PTHR32481:SF0">
    <property type="entry name" value="AMINOPEPTIDASE YPDE-RELATED"/>
    <property type="match status" value="1"/>
</dbReference>
<evidence type="ECO:0000256" key="4">
    <source>
        <dbReference type="ARBA" id="ARBA00022723"/>
    </source>
</evidence>
<dbReference type="KEGG" id="mpec:B9O19_00394"/>
<evidence type="ECO:0000256" key="1">
    <source>
        <dbReference type="ARBA" id="ARBA00006272"/>
    </source>
</evidence>
<sequence>MKTAELITELTEKYGVSGHESAVSDFAVEIISKYCDETNIDNMGNVIGKITGTSSENEEKQKIMIEAHMDQVGFLVSEITEDGEIKFVAVGGIDVRILPGLRVKINGNKQIPGVIMVPKDGGEKNAAIEELRIYTGLQKESLESMVKIGDHIVFDYEVTHLLCDNICSGSLDNRSGMSAIIMALKKIKESALKNDVYVVFSTQEEVGLRGAFTSTYGIEPDLAIVVDVTHGTTVDSKDDCGVFELGSGAIILRGPNVDYDKALKLIDLAEENEINHKIEVAGGASGTTAWAIQTVGKGVQVLLISIPLRYMHTNVEVLKTSDVENVSDLVAAAVKHFSI</sequence>
<keyword evidence="3" id="KW-0645">Protease</keyword>
<organism evidence="9 10">
    <name type="scientific">Monoglobus pectinilyticus</name>
    <dbReference type="NCBI Taxonomy" id="1981510"/>
    <lineage>
        <taxon>Bacteria</taxon>
        <taxon>Bacillati</taxon>
        <taxon>Bacillota</taxon>
        <taxon>Clostridia</taxon>
        <taxon>Monoglobales</taxon>
        <taxon>Monoglobaceae</taxon>
        <taxon>Monoglobus</taxon>
    </lineage>
</organism>
<dbReference type="RefSeq" id="WP_102364871.1">
    <property type="nucleotide sequence ID" value="NZ_CP020991.1"/>
</dbReference>
<dbReference type="SUPFAM" id="SSF101821">
    <property type="entry name" value="Aminopeptidase/glucanase lid domain"/>
    <property type="match status" value="1"/>
</dbReference>
<evidence type="ECO:0000256" key="7">
    <source>
        <dbReference type="PIRSR" id="PIRSR001123-1"/>
    </source>
</evidence>
<evidence type="ECO:0000256" key="8">
    <source>
        <dbReference type="PIRSR" id="PIRSR001123-2"/>
    </source>
</evidence>
<keyword evidence="10" id="KW-1185">Reference proteome</keyword>
<name>A0A2K9P1X4_9FIRM</name>